<evidence type="ECO:0000256" key="5">
    <source>
        <dbReference type="SAM" id="Phobius"/>
    </source>
</evidence>
<organism evidence="6 7">
    <name type="scientific">Candidatus Falkowbacteria bacterium RIFOXYA2_FULL_38_12</name>
    <dbReference type="NCBI Taxonomy" id="1797993"/>
    <lineage>
        <taxon>Bacteria</taxon>
        <taxon>Candidatus Falkowiibacteriota</taxon>
    </lineage>
</organism>
<feature type="transmembrane region" description="Helical" evidence="5">
    <location>
        <begin position="106"/>
        <end position="126"/>
    </location>
</feature>
<gene>
    <name evidence="6" type="ORF">A2257_03125</name>
</gene>
<comment type="caution">
    <text evidence="6">The sequence shown here is derived from an EMBL/GenBank/DDBJ whole genome shotgun (WGS) entry which is preliminary data.</text>
</comment>
<dbReference type="InterPro" id="IPR003825">
    <property type="entry name" value="Colicin-V_CvpA"/>
</dbReference>
<evidence type="ECO:0000313" key="6">
    <source>
        <dbReference type="EMBL" id="OGF20740.1"/>
    </source>
</evidence>
<dbReference type="PANTHER" id="PTHR37306">
    <property type="entry name" value="COLICIN V PRODUCTION PROTEIN"/>
    <property type="match status" value="1"/>
</dbReference>
<evidence type="ECO:0000256" key="2">
    <source>
        <dbReference type="ARBA" id="ARBA00022692"/>
    </source>
</evidence>
<evidence type="ECO:0000256" key="3">
    <source>
        <dbReference type="ARBA" id="ARBA00022989"/>
    </source>
</evidence>
<keyword evidence="3 5" id="KW-1133">Transmembrane helix</keyword>
<evidence type="ECO:0000256" key="1">
    <source>
        <dbReference type="ARBA" id="ARBA00004141"/>
    </source>
</evidence>
<dbReference type="GO" id="GO:0016020">
    <property type="term" value="C:membrane"/>
    <property type="evidence" value="ECO:0007669"/>
    <property type="project" value="UniProtKB-SubCell"/>
</dbReference>
<evidence type="ECO:0000313" key="7">
    <source>
        <dbReference type="Proteomes" id="UP000177407"/>
    </source>
</evidence>
<dbReference type="GO" id="GO:0009403">
    <property type="term" value="P:toxin biosynthetic process"/>
    <property type="evidence" value="ECO:0007669"/>
    <property type="project" value="InterPro"/>
</dbReference>
<evidence type="ECO:0008006" key="8">
    <source>
        <dbReference type="Google" id="ProtNLM"/>
    </source>
</evidence>
<evidence type="ECO:0000256" key="4">
    <source>
        <dbReference type="ARBA" id="ARBA00023136"/>
    </source>
</evidence>
<name>A0A1F5S222_9BACT</name>
<dbReference type="Proteomes" id="UP000177407">
    <property type="component" value="Unassembled WGS sequence"/>
</dbReference>
<protein>
    <recommendedName>
        <fullName evidence="8">Colicin V production protein</fullName>
    </recommendedName>
</protein>
<feature type="transmembrane region" description="Helical" evidence="5">
    <location>
        <begin position="62"/>
        <end position="86"/>
    </location>
</feature>
<dbReference type="PANTHER" id="PTHR37306:SF1">
    <property type="entry name" value="COLICIN V PRODUCTION PROTEIN"/>
    <property type="match status" value="1"/>
</dbReference>
<proteinExistence type="predicted"/>
<sequence length="164" mass="18352">MTIFDFVLLLIVGGFVMSGLWFGLIHSFGAFLGTIAGAFFAARWYEPVASRFSSLFGDHQNLARIVCFLVLFIIIDRLVGLVFWIINKLFSVLPTIPFFKVTNRLIGAIFGFLEGVLVLGLTLFFVGKYPLGEWFSGLISDSKVADYLIRAGKIFLPILPEIFK</sequence>
<keyword evidence="2 5" id="KW-0812">Transmembrane</keyword>
<keyword evidence="4 5" id="KW-0472">Membrane</keyword>
<reference evidence="6 7" key="1">
    <citation type="journal article" date="2016" name="Nat. Commun.">
        <title>Thousands of microbial genomes shed light on interconnected biogeochemical processes in an aquifer system.</title>
        <authorList>
            <person name="Anantharaman K."/>
            <person name="Brown C.T."/>
            <person name="Hug L.A."/>
            <person name="Sharon I."/>
            <person name="Castelle C.J."/>
            <person name="Probst A.J."/>
            <person name="Thomas B.C."/>
            <person name="Singh A."/>
            <person name="Wilkins M.J."/>
            <person name="Karaoz U."/>
            <person name="Brodie E.L."/>
            <person name="Williams K.H."/>
            <person name="Hubbard S.S."/>
            <person name="Banfield J.F."/>
        </authorList>
    </citation>
    <scope>NUCLEOTIDE SEQUENCE [LARGE SCALE GENOMIC DNA]</scope>
</reference>
<comment type="subcellular location">
    <subcellularLocation>
        <location evidence="1">Membrane</location>
        <topology evidence="1">Multi-pass membrane protein</topology>
    </subcellularLocation>
</comment>
<dbReference type="EMBL" id="MFGA01000020">
    <property type="protein sequence ID" value="OGF20740.1"/>
    <property type="molecule type" value="Genomic_DNA"/>
</dbReference>
<dbReference type="Pfam" id="PF02674">
    <property type="entry name" value="Colicin_V"/>
    <property type="match status" value="1"/>
</dbReference>
<accession>A0A1F5S222</accession>
<dbReference type="AlphaFoldDB" id="A0A1F5S222"/>